<dbReference type="STRING" id="4846.A0A367IS57"/>
<dbReference type="PANTHER" id="PTHR12940:SF0">
    <property type="entry name" value="SPLICING FACTOR ESS-2 HOMOLOG"/>
    <property type="match status" value="1"/>
</dbReference>
<evidence type="ECO:0000313" key="6">
    <source>
        <dbReference type="Proteomes" id="UP000253551"/>
    </source>
</evidence>
<dbReference type="PANTHER" id="PTHR12940">
    <property type="entry name" value="ES-2 PROTEIN - RELATED"/>
    <property type="match status" value="1"/>
</dbReference>
<dbReference type="EMBL" id="PJQM01005956">
    <property type="protein sequence ID" value="RCH80517.1"/>
    <property type="molecule type" value="Genomic_DNA"/>
</dbReference>
<dbReference type="GO" id="GO:0071013">
    <property type="term" value="C:catalytic step 2 spliceosome"/>
    <property type="evidence" value="ECO:0007669"/>
    <property type="project" value="TreeGrafter"/>
</dbReference>
<comment type="subcellular location">
    <subcellularLocation>
        <location evidence="1">Nucleus</location>
    </subcellularLocation>
</comment>
<dbReference type="AlphaFoldDB" id="A0A367IS57"/>
<evidence type="ECO:0000313" key="5">
    <source>
        <dbReference type="EMBL" id="RCH80517.1"/>
    </source>
</evidence>
<comment type="caution">
    <text evidence="5">The sequence shown here is derived from an EMBL/GenBank/DDBJ whole genome shotgun (WGS) entry which is preliminary data.</text>
</comment>
<gene>
    <name evidence="5" type="primary">DGCR14_1</name>
    <name evidence="5" type="ORF">CU098_000919</name>
</gene>
<comment type="similarity">
    <text evidence="2">Belongs to the ESS2 family.</text>
</comment>
<dbReference type="Proteomes" id="UP000253551">
    <property type="component" value="Unassembled WGS sequence"/>
</dbReference>
<feature type="non-terminal residue" evidence="5">
    <location>
        <position position="186"/>
    </location>
</feature>
<dbReference type="OrthoDB" id="19679at2759"/>
<name>A0A367IS57_RHIST</name>
<reference evidence="5 6" key="1">
    <citation type="journal article" date="2018" name="G3 (Bethesda)">
        <title>Phylogenetic and Phylogenomic Definition of Rhizopus Species.</title>
        <authorList>
            <person name="Gryganskyi A.P."/>
            <person name="Golan J."/>
            <person name="Dolatabadi S."/>
            <person name="Mondo S."/>
            <person name="Robb S."/>
            <person name="Idnurm A."/>
            <person name="Muszewska A."/>
            <person name="Steczkiewicz K."/>
            <person name="Masonjones S."/>
            <person name="Liao H.L."/>
            <person name="Gajdeczka M.T."/>
            <person name="Anike F."/>
            <person name="Vuek A."/>
            <person name="Anishchenko I.M."/>
            <person name="Voigt K."/>
            <person name="de Hoog G.S."/>
            <person name="Smith M.E."/>
            <person name="Heitman J."/>
            <person name="Vilgalys R."/>
            <person name="Stajich J.E."/>
        </authorList>
    </citation>
    <scope>NUCLEOTIDE SEQUENCE [LARGE SCALE GENOMIC DNA]</scope>
    <source>
        <strain evidence="5 6">LSU 92-RS-03</strain>
    </source>
</reference>
<evidence type="ECO:0000256" key="3">
    <source>
        <dbReference type="ARBA" id="ARBA00023242"/>
    </source>
</evidence>
<accession>A0A367IS57</accession>
<feature type="compositionally biased region" description="Polar residues" evidence="4">
    <location>
        <begin position="168"/>
        <end position="177"/>
    </location>
</feature>
<evidence type="ECO:0000256" key="2">
    <source>
        <dbReference type="ARBA" id="ARBA00009072"/>
    </source>
</evidence>
<dbReference type="InterPro" id="IPR019148">
    <property type="entry name" value="Nuclear_protein_DGCR14_ESS-2"/>
</dbReference>
<keyword evidence="6" id="KW-1185">Reference proteome</keyword>
<feature type="region of interest" description="Disordered" evidence="4">
    <location>
        <begin position="166"/>
        <end position="186"/>
    </location>
</feature>
<organism evidence="5 6">
    <name type="scientific">Rhizopus stolonifer</name>
    <name type="common">Rhizopus nigricans</name>
    <dbReference type="NCBI Taxonomy" id="4846"/>
    <lineage>
        <taxon>Eukaryota</taxon>
        <taxon>Fungi</taxon>
        <taxon>Fungi incertae sedis</taxon>
        <taxon>Mucoromycota</taxon>
        <taxon>Mucoromycotina</taxon>
        <taxon>Mucoromycetes</taxon>
        <taxon>Mucorales</taxon>
        <taxon>Mucorineae</taxon>
        <taxon>Rhizopodaceae</taxon>
        <taxon>Rhizopus</taxon>
    </lineage>
</organism>
<protein>
    <submittedName>
        <fullName evidence="5">DiGeorge syndrome critical region protein 14</fullName>
    </submittedName>
</protein>
<dbReference type="Pfam" id="PF09751">
    <property type="entry name" value="Es2"/>
    <property type="match status" value="2"/>
</dbReference>
<evidence type="ECO:0000256" key="1">
    <source>
        <dbReference type="ARBA" id="ARBA00004123"/>
    </source>
</evidence>
<proteinExistence type="inferred from homology"/>
<sequence length="186" mass="21333">MTTPVVLDEDTYTEAISFIIQRDFFPNLAKMKAQQKYFQAEQSGSFVDLQNASKTLQNLNRPKKEKDSNISVNYYFEEKQELQERVNLDLSLDQFQTLYTSEDNSSFTEILKKANQKAKENNKWFYDKESSQLRIAGSDAVRLVEGPMGWKYKAKNALMYYPEGESESWATNSTQAPSDVAASKGD</sequence>
<keyword evidence="3" id="KW-0539">Nucleus</keyword>
<evidence type="ECO:0000256" key="4">
    <source>
        <dbReference type="SAM" id="MobiDB-lite"/>
    </source>
</evidence>